<evidence type="ECO:0000256" key="1">
    <source>
        <dbReference type="ARBA" id="ARBA00004196"/>
    </source>
</evidence>
<evidence type="ECO:0000313" key="7">
    <source>
        <dbReference type="Proteomes" id="UP001219956"/>
    </source>
</evidence>
<comment type="caution">
    <text evidence="6">The sequence shown here is derived from an EMBL/GenBank/DDBJ whole genome shotgun (WGS) entry which is preliminary data.</text>
</comment>
<comment type="subcellular location">
    <subcellularLocation>
        <location evidence="1">Cell envelope</location>
    </subcellularLocation>
</comment>
<dbReference type="Gene3D" id="3.40.50.2300">
    <property type="match status" value="2"/>
</dbReference>
<dbReference type="InterPro" id="IPR025997">
    <property type="entry name" value="SBP_2_dom"/>
</dbReference>
<dbReference type="InterPro" id="IPR028082">
    <property type="entry name" value="Peripla_BP_I"/>
</dbReference>
<gene>
    <name evidence="6" type="ORF">PQU95_08060</name>
</gene>
<keyword evidence="7" id="KW-1185">Reference proteome</keyword>
<reference evidence="6 7" key="1">
    <citation type="submission" date="2023-01" db="EMBL/GenBank/DDBJ databases">
        <title>Novel species of the genus Vogesella isolated from rivers.</title>
        <authorList>
            <person name="Lu H."/>
        </authorList>
    </citation>
    <scope>NUCLEOTIDE SEQUENCE [LARGE SCALE GENOMIC DNA]</scope>
    <source>
        <strain evidence="6 7">DC21W</strain>
    </source>
</reference>
<evidence type="ECO:0000256" key="3">
    <source>
        <dbReference type="ARBA" id="ARBA00022729"/>
    </source>
</evidence>
<feature type="signal peptide" evidence="4">
    <location>
        <begin position="1"/>
        <end position="21"/>
    </location>
</feature>
<organism evidence="6 7">
    <name type="scientific">Vogesella aquatica</name>
    <dbReference type="NCBI Taxonomy" id="2984206"/>
    <lineage>
        <taxon>Bacteria</taxon>
        <taxon>Pseudomonadati</taxon>
        <taxon>Pseudomonadota</taxon>
        <taxon>Betaproteobacteria</taxon>
        <taxon>Neisseriales</taxon>
        <taxon>Chromobacteriaceae</taxon>
        <taxon>Vogesella</taxon>
    </lineage>
</organism>
<dbReference type="Proteomes" id="UP001219956">
    <property type="component" value="Unassembled WGS sequence"/>
</dbReference>
<accession>A0ABT5IXH9</accession>
<sequence length="318" mass="34577">MSRRMLCLLAVWLCWAPFLQAAQPNVVFIPKGASHVFWKEMARGAQDAALGLSINVVWRGPALENDAVSQGKLLEHYASKGFAGMIVAPNASAALQAPLRQVLHAGCRVVIVDSPLQPGLGLPYVGTHNAAAGALAAEYAAHLQPAPRKVLLLRFSARHDSTRERENAFRDRLQQLLPASRIEEREEVGITVFDTRDKVLKVLAAHPDADLVFTPNESTTEGTIQALQDAGLAGKLRHVGFDYSPRIDRALSGGQLQAVVMQDPYQMGVRAMTVIAQLLKKKPVPAVSYTPATLVTTADLAQPAVQAQVRPYLDYLQR</sequence>
<evidence type="ECO:0000256" key="4">
    <source>
        <dbReference type="SAM" id="SignalP"/>
    </source>
</evidence>
<keyword evidence="3 4" id="KW-0732">Signal</keyword>
<feature type="domain" description="Periplasmic binding protein" evidence="5">
    <location>
        <begin position="26"/>
        <end position="282"/>
    </location>
</feature>
<dbReference type="SUPFAM" id="SSF53822">
    <property type="entry name" value="Periplasmic binding protein-like I"/>
    <property type="match status" value="1"/>
</dbReference>
<dbReference type="EMBL" id="JAQQLF010000008">
    <property type="protein sequence ID" value="MDC7717167.1"/>
    <property type="molecule type" value="Genomic_DNA"/>
</dbReference>
<comment type="similarity">
    <text evidence="2">Belongs to the bacterial solute-binding protein 2 family.</text>
</comment>
<dbReference type="Pfam" id="PF13407">
    <property type="entry name" value="Peripla_BP_4"/>
    <property type="match status" value="1"/>
</dbReference>
<feature type="chain" id="PRO_5045053801" evidence="4">
    <location>
        <begin position="22"/>
        <end position="318"/>
    </location>
</feature>
<dbReference type="RefSeq" id="WP_272751519.1">
    <property type="nucleotide sequence ID" value="NZ_JAQQLF010000008.1"/>
</dbReference>
<dbReference type="PANTHER" id="PTHR46847:SF1">
    <property type="entry name" value="D-ALLOSE-BINDING PERIPLASMIC PROTEIN-RELATED"/>
    <property type="match status" value="1"/>
</dbReference>
<proteinExistence type="inferred from homology"/>
<protein>
    <submittedName>
        <fullName evidence="6">Substrate-binding domain-containing protein</fullName>
    </submittedName>
</protein>
<name>A0ABT5IXH9_9NEIS</name>
<evidence type="ECO:0000313" key="6">
    <source>
        <dbReference type="EMBL" id="MDC7717167.1"/>
    </source>
</evidence>
<evidence type="ECO:0000256" key="2">
    <source>
        <dbReference type="ARBA" id="ARBA00007639"/>
    </source>
</evidence>
<dbReference type="PANTHER" id="PTHR46847">
    <property type="entry name" value="D-ALLOSE-BINDING PERIPLASMIC PROTEIN-RELATED"/>
    <property type="match status" value="1"/>
</dbReference>
<evidence type="ECO:0000259" key="5">
    <source>
        <dbReference type="Pfam" id="PF13407"/>
    </source>
</evidence>